<reference evidence="4 5" key="1">
    <citation type="journal article" date="1979" name="Int. J. Syst. Evol. Microbiol.">
        <title>Bacillus globisporus subsp. marinus subsp. nov.</title>
        <authorList>
            <person name="Liu H."/>
        </authorList>
    </citation>
    <scope>NUCLEOTIDE SEQUENCE [LARGE SCALE GENOMIC DNA]</scope>
    <source>
        <strain evidence="4 5">DSM 1297</strain>
    </source>
</reference>
<dbReference type="NCBIfam" id="NF040535">
    <property type="entry name" value="LiaF_C_term"/>
    <property type="match status" value="1"/>
</dbReference>
<dbReference type="InterPro" id="IPR054331">
    <property type="entry name" value="LiaF_TM"/>
</dbReference>
<dbReference type="InterPro" id="IPR047793">
    <property type="entry name" value="LiaF_C"/>
</dbReference>
<evidence type="ECO:0000313" key="4">
    <source>
        <dbReference type="EMBL" id="MEW9501660.1"/>
    </source>
</evidence>
<feature type="domain" description="Cell wall-active antibiotics response LiaF-like C-terminal" evidence="2">
    <location>
        <begin position="150"/>
        <end position="261"/>
    </location>
</feature>
<evidence type="ECO:0000313" key="5">
    <source>
        <dbReference type="Proteomes" id="UP001556040"/>
    </source>
</evidence>
<evidence type="ECO:0000256" key="1">
    <source>
        <dbReference type="SAM" id="Phobius"/>
    </source>
</evidence>
<gene>
    <name evidence="4" type="primary">liaF</name>
    <name evidence="4" type="ORF">AB1471_07580</name>
</gene>
<feature type="transmembrane region" description="Helical" evidence="1">
    <location>
        <begin position="64"/>
        <end position="84"/>
    </location>
</feature>
<dbReference type="Pfam" id="PF09922">
    <property type="entry name" value="LiaF-like_C"/>
    <property type="match status" value="1"/>
</dbReference>
<keyword evidence="5" id="KW-1185">Reference proteome</keyword>
<feature type="transmembrane region" description="Helical" evidence="1">
    <location>
        <begin position="12"/>
        <end position="30"/>
    </location>
</feature>
<dbReference type="Pfam" id="PF22570">
    <property type="entry name" value="LiaF-TM"/>
    <property type="match status" value="1"/>
</dbReference>
<dbReference type="RefSeq" id="WP_367779136.1">
    <property type="nucleotide sequence ID" value="NZ_JBFMIA010000004.1"/>
</dbReference>
<keyword evidence="1" id="KW-0472">Membrane</keyword>
<name>A0ABV3Q2T0_9BACL</name>
<comment type="caution">
    <text evidence="4">The sequence shown here is derived from an EMBL/GenBank/DDBJ whole genome shotgun (WGS) entry which is preliminary data.</text>
</comment>
<dbReference type="InterPro" id="IPR024425">
    <property type="entry name" value="LiaF-like_C"/>
</dbReference>
<dbReference type="InterPro" id="IPR016975">
    <property type="entry name" value="Cell_wall_LiaF"/>
</dbReference>
<dbReference type="Proteomes" id="UP001556040">
    <property type="component" value="Unassembled WGS sequence"/>
</dbReference>
<sequence length="265" mass="29908">MDTGSSKQWGCASILLIIGAVLLLLNLGLIDLGGTSFVSLIIPILLLLFGLKRLFRFIRNRKSGLFFGVFFTVYGGLLLLSYFLVVDFSYGDWWRLWPLLFIVMAISIFTPRGKVHVSYGPRKHYSHKKSAYVDDHVSYKSNVNAKVFSIGDVKYNSDNWLLENMRVHKAIGDYYFDFSKAYVPEGETVLYVSGWIGDVKMLVPEELSVRVETSVKVGEIKIFDEKASGTAGNYLSYQSIDYDDAHKKVSIKIDLGIGDARITRV</sequence>
<proteinExistence type="predicted"/>
<feature type="transmembrane region" description="Helical" evidence="1">
    <location>
        <begin position="36"/>
        <end position="55"/>
    </location>
</feature>
<evidence type="ECO:0000259" key="3">
    <source>
        <dbReference type="Pfam" id="PF22570"/>
    </source>
</evidence>
<keyword evidence="1" id="KW-1133">Transmembrane helix</keyword>
<evidence type="ECO:0000259" key="2">
    <source>
        <dbReference type="Pfam" id="PF09922"/>
    </source>
</evidence>
<keyword evidence="1" id="KW-0812">Transmembrane</keyword>
<feature type="transmembrane region" description="Helical" evidence="1">
    <location>
        <begin position="96"/>
        <end position="113"/>
    </location>
</feature>
<protein>
    <submittedName>
        <fullName evidence="4">Cell wall-active antibiotics response protein LiaF</fullName>
    </submittedName>
</protein>
<accession>A0ABV3Q2T0</accession>
<dbReference type="PIRSF" id="PIRSF031509">
    <property type="entry name" value="Cell_wall_LiaF/YvqF"/>
    <property type="match status" value="1"/>
</dbReference>
<organism evidence="4 5">
    <name type="scientific">Jeotgalibacillus marinus</name>
    <dbReference type="NCBI Taxonomy" id="86667"/>
    <lineage>
        <taxon>Bacteria</taxon>
        <taxon>Bacillati</taxon>
        <taxon>Bacillota</taxon>
        <taxon>Bacilli</taxon>
        <taxon>Bacillales</taxon>
        <taxon>Caryophanaceae</taxon>
        <taxon>Jeotgalibacillus</taxon>
    </lineage>
</organism>
<feature type="domain" description="LiaF transmembrane" evidence="3">
    <location>
        <begin position="14"/>
        <end position="114"/>
    </location>
</feature>
<dbReference type="EMBL" id="JBFMIA010000004">
    <property type="protein sequence ID" value="MEW9501660.1"/>
    <property type="molecule type" value="Genomic_DNA"/>
</dbReference>